<organism evidence="9 10">
    <name type="scientific">Didymella pomorum</name>
    <dbReference type="NCBI Taxonomy" id="749634"/>
    <lineage>
        <taxon>Eukaryota</taxon>
        <taxon>Fungi</taxon>
        <taxon>Dikarya</taxon>
        <taxon>Ascomycota</taxon>
        <taxon>Pezizomycotina</taxon>
        <taxon>Dothideomycetes</taxon>
        <taxon>Pleosporomycetidae</taxon>
        <taxon>Pleosporales</taxon>
        <taxon>Pleosporineae</taxon>
        <taxon>Didymellaceae</taxon>
        <taxon>Didymella</taxon>
    </lineage>
</organism>
<dbReference type="OrthoDB" id="2849215at2759"/>
<dbReference type="EMBL" id="JAPEVA010000125">
    <property type="protein sequence ID" value="KAJ4398617.1"/>
    <property type="molecule type" value="Genomic_DNA"/>
</dbReference>
<keyword evidence="3" id="KW-0808">Transferase</keyword>
<comment type="subcellular location">
    <subcellularLocation>
        <location evidence="1">Membrane</location>
    </subcellularLocation>
</comment>
<comment type="caution">
    <text evidence="9">The sequence shown here is derived from an EMBL/GenBank/DDBJ whole genome shotgun (WGS) entry which is preliminary data.</text>
</comment>
<keyword evidence="10" id="KW-1185">Reference proteome</keyword>
<evidence type="ECO:0000256" key="5">
    <source>
        <dbReference type="ARBA" id="ARBA00022989"/>
    </source>
</evidence>
<accession>A0A9W8Z4B6</accession>
<evidence type="ECO:0000256" key="6">
    <source>
        <dbReference type="ARBA" id="ARBA00023136"/>
    </source>
</evidence>
<keyword evidence="4 8" id="KW-0812">Transmembrane</keyword>
<evidence type="ECO:0000313" key="9">
    <source>
        <dbReference type="EMBL" id="KAJ4398617.1"/>
    </source>
</evidence>
<proteinExistence type="predicted"/>
<dbReference type="GO" id="GO:0016757">
    <property type="term" value="F:glycosyltransferase activity"/>
    <property type="evidence" value="ECO:0007669"/>
    <property type="project" value="UniProtKB-KW"/>
</dbReference>
<evidence type="ECO:0000256" key="3">
    <source>
        <dbReference type="ARBA" id="ARBA00022679"/>
    </source>
</evidence>
<dbReference type="InterPro" id="IPR052427">
    <property type="entry name" value="Glycosyltrans_GT2/GT47"/>
</dbReference>
<evidence type="ECO:0000313" key="10">
    <source>
        <dbReference type="Proteomes" id="UP001140510"/>
    </source>
</evidence>
<evidence type="ECO:0000256" key="2">
    <source>
        <dbReference type="ARBA" id="ARBA00022676"/>
    </source>
</evidence>
<evidence type="ECO:0000256" key="8">
    <source>
        <dbReference type="SAM" id="Phobius"/>
    </source>
</evidence>
<sequence length="215" mass="25336">MAPFEEPKMGAVMPLVEAGRNHHRSWKEAFYNFLGMAYLTLPGRFCVFRTSIYADPVFHRTYLNEYVGGKGPLDADDDKFHTHWLIEHKWKMRIQSTPETTMITENGQSNRFWSQILRWTRTTWRSNPRELKHGTVVALKFNKIAHHFRQYPKDLIFFPAYLIFGYACSFVKIYAFFMRKNTEWVTAEPVAVEEDRYAENLDDGKEITPGAIRLD</sequence>
<evidence type="ECO:0000256" key="1">
    <source>
        <dbReference type="ARBA" id="ARBA00004370"/>
    </source>
</evidence>
<dbReference type="Proteomes" id="UP001140510">
    <property type="component" value="Unassembled WGS sequence"/>
</dbReference>
<keyword evidence="6 8" id="KW-0472">Membrane</keyword>
<evidence type="ECO:0000256" key="7">
    <source>
        <dbReference type="ARBA" id="ARBA00023180"/>
    </source>
</evidence>
<dbReference type="PANTHER" id="PTHR47844">
    <property type="entry name" value="SYNTHASE CPS1, PUTATIVE (AFU_ORTHOLOGUE AFUA_7G02500)-RELATED"/>
    <property type="match status" value="1"/>
</dbReference>
<keyword evidence="5 8" id="KW-1133">Transmembrane helix</keyword>
<dbReference type="AlphaFoldDB" id="A0A9W8Z4B6"/>
<protein>
    <submittedName>
        <fullName evidence="9">Uncharacterized protein</fullName>
    </submittedName>
</protein>
<evidence type="ECO:0000256" key="4">
    <source>
        <dbReference type="ARBA" id="ARBA00022692"/>
    </source>
</evidence>
<dbReference type="SUPFAM" id="SSF53448">
    <property type="entry name" value="Nucleotide-diphospho-sugar transferases"/>
    <property type="match status" value="1"/>
</dbReference>
<keyword evidence="2" id="KW-0328">Glycosyltransferase</keyword>
<keyword evidence="7" id="KW-0325">Glycoprotein</keyword>
<reference evidence="9" key="1">
    <citation type="submission" date="2022-10" db="EMBL/GenBank/DDBJ databases">
        <title>Tapping the CABI collections for fungal endophytes: first genome assemblies for Collariella, Neodidymelliopsis, Ascochyta clinopodiicola, Didymella pomorum, Didymosphaeria variabile, Neocosmospora piperis and Neocucurbitaria cava.</title>
        <authorList>
            <person name="Hill R."/>
        </authorList>
    </citation>
    <scope>NUCLEOTIDE SEQUENCE</scope>
    <source>
        <strain evidence="9">IMI 355091</strain>
    </source>
</reference>
<gene>
    <name evidence="9" type="ORF">N0V91_010049</name>
</gene>
<dbReference type="InterPro" id="IPR029044">
    <property type="entry name" value="Nucleotide-diphossugar_trans"/>
</dbReference>
<dbReference type="GO" id="GO:0016020">
    <property type="term" value="C:membrane"/>
    <property type="evidence" value="ECO:0007669"/>
    <property type="project" value="UniProtKB-SubCell"/>
</dbReference>
<dbReference type="PANTHER" id="PTHR47844:SF1">
    <property type="entry name" value="EXOSTOSIN-LIKE 2"/>
    <property type="match status" value="1"/>
</dbReference>
<feature type="transmembrane region" description="Helical" evidence="8">
    <location>
        <begin position="155"/>
        <end position="177"/>
    </location>
</feature>
<name>A0A9W8Z4B6_9PLEO</name>